<dbReference type="InterPro" id="IPR010982">
    <property type="entry name" value="Lambda_DNA-bd_dom_sf"/>
</dbReference>
<sequence length="90" mass="10512">MPVFNYTNALLNRVKAKYRLTSEYQLAKKLEINESRLRKWRKGICGMDWDIAFRIADMLGESDQNVVLGLLPNKQKNERVIKVLSEISIE</sequence>
<dbReference type="RefSeq" id="WP_126573895.1">
    <property type="nucleotide sequence ID" value="NZ_RXZH01000002.1"/>
</dbReference>
<keyword evidence="2" id="KW-1185">Reference proteome</keyword>
<name>A0A3S0Q2T2_9VIBR</name>
<organism evidence="1 2">
    <name type="scientific">Vibrio aquaticus</name>
    <dbReference type="NCBI Taxonomy" id="2496559"/>
    <lineage>
        <taxon>Bacteria</taxon>
        <taxon>Pseudomonadati</taxon>
        <taxon>Pseudomonadota</taxon>
        <taxon>Gammaproteobacteria</taxon>
        <taxon>Vibrionales</taxon>
        <taxon>Vibrionaceae</taxon>
        <taxon>Vibrio</taxon>
    </lineage>
</organism>
<protein>
    <submittedName>
        <fullName evidence="1">Transcriptional regulator</fullName>
    </submittedName>
</protein>
<evidence type="ECO:0000313" key="2">
    <source>
        <dbReference type="Proteomes" id="UP000268973"/>
    </source>
</evidence>
<reference evidence="1 2" key="1">
    <citation type="submission" date="2018-12" db="EMBL/GenBank/DDBJ databases">
        <title>Vibrio sp. isolated from China Sea.</title>
        <authorList>
            <person name="Li Y."/>
        </authorList>
    </citation>
    <scope>NUCLEOTIDE SEQUENCE [LARGE SCALE GENOMIC DNA]</scope>
    <source>
        <strain evidence="1 2">BEI207</strain>
    </source>
</reference>
<accession>A0A3S0Q2T2</accession>
<dbReference type="GO" id="GO:0003677">
    <property type="term" value="F:DNA binding"/>
    <property type="evidence" value="ECO:0007669"/>
    <property type="project" value="InterPro"/>
</dbReference>
<comment type="caution">
    <text evidence="1">The sequence shown here is derived from an EMBL/GenBank/DDBJ whole genome shotgun (WGS) entry which is preliminary data.</text>
</comment>
<proteinExistence type="predicted"/>
<dbReference type="EMBL" id="RXZH01000002">
    <property type="protein sequence ID" value="RTZ16874.1"/>
    <property type="molecule type" value="Genomic_DNA"/>
</dbReference>
<dbReference type="AlphaFoldDB" id="A0A3S0Q2T2"/>
<dbReference type="Proteomes" id="UP000268973">
    <property type="component" value="Unassembled WGS sequence"/>
</dbReference>
<evidence type="ECO:0000313" key="1">
    <source>
        <dbReference type="EMBL" id="RTZ16874.1"/>
    </source>
</evidence>
<dbReference type="SUPFAM" id="SSF47413">
    <property type="entry name" value="lambda repressor-like DNA-binding domains"/>
    <property type="match status" value="1"/>
</dbReference>
<gene>
    <name evidence="1" type="ORF">EJ063_08795</name>
</gene>
<dbReference type="OrthoDB" id="8777496at2"/>